<feature type="transmembrane region" description="Helical" evidence="1">
    <location>
        <begin position="444"/>
        <end position="464"/>
    </location>
</feature>
<accession>A0ABQ0C9U3</accession>
<name>A0ABQ0C9U3_9PROT</name>
<dbReference type="RefSeq" id="WP_420905348.1">
    <property type="nucleotide sequence ID" value="NZ_BAAFGK010000004.1"/>
</dbReference>
<evidence type="ECO:0000313" key="3">
    <source>
        <dbReference type="Proteomes" id="UP001628193"/>
    </source>
</evidence>
<feature type="transmembrane region" description="Helical" evidence="1">
    <location>
        <begin position="21"/>
        <end position="45"/>
    </location>
</feature>
<feature type="transmembrane region" description="Helical" evidence="1">
    <location>
        <begin position="330"/>
        <end position="349"/>
    </location>
</feature>
<evidence type="ECO:0008006" key="4">
    <source>
        <dbReference type="Google" id="ProtNLM"/>
    </source>
</evidence>
<reference evidence="2 3" key="1">
    <citation type="submission" date="2024-05" db="EMBL/GenBank/DDBJ databases">
        <authorList>
            <consortium name="Candidatus Magnetaquicoccaceae bacterium FCR-1 genome sequencing consortium"/>
            <person name="Shimoshige H."/>
            <person name="Shimamura S."/>
            <person name="Taoka A."/>
            <person name="Kobayashi H."/>
            <person name="Maekawa T."/>
        </authorList>
    </citation>
    <scope>NUCLEOTIDE SEQUENCE [LARGE SCALE GENOMIC DNA]</scope>
    <source>
        <strain evidence="2 3">FCR-1</strain>
    </source>
</reference>
<comment type="caution">
    <text evidence="2">The sequence shown here is derived from an EMBL/GenBank/DDBJ whole genome shotgun (WGS) entry which is preliminary data.</text>
</comment>
<dbReference type="InterPro" id="IPR045723">
    <property type="entry name" value="DUF6077"/>
</dbReference>
<feature type="transmembrane region" description="Helical" evidence="1">
    <location>
        <begin position="292"/>
        <end position="318"/>
    </location>
</feature>
<gene>
    <name evidence="2" type="ORF">SIID45300_01988</name>
</gene>
<sequence>MTILNTAPPLSRRGGTDRIETLTLLPLLGLALWTLLAHGIGLFGQGNFHDLTRWAWIPLVATPPLWLALRNRTRHTPLPSPVPAPHPPRPVDWTSLTLAAALVALFEFALHPFPNGRIHLFWMVAMLFLGHAWWTMRDQPGVEPAPPAPLRRAEAWLFALLVIAAVAITAMAHRPDPDDQYYSNLAAMTLDHPDRPLLSWNQMVWAETELRWMPVDRVPSVELLVALLASLLDREPIWVSHLLLAPLYAAWVVLAQTLLLRHLAPNHWLAALPITLGLLLLAGGEFRASPAVFAFVQLQFGKSLLFSALLPVLLWSGLRFAQTGRTRDAAWIFLGQIAAVGCSSSGIFLGPVATGLGLAANWRPNRIATLRALLGVLACAYPLGLGLSMRHATVDAMVNTAWQMPDMAQSIHYVFGKGPHLWFYLLVLTGAWATLSDPRLRRTLLGLSCVFIGLVFNPLLHPLLTEHLTGPVTWRLFLTMPMPLLGALLLHAIALPRPESQPGATPRIPAMESRLPVVITLICAGTILLSFLPRWRGWWGDPFAPTIALVGLALIVRFIPRFRFGVGVLALITLLATLAHLTTDGQGRRPPLTPPRTRIERPDIKAPRLEFELALAVVGQTPPDHSALVPRALGVWVTTRRHHPRLVAVERSYMNQLADFLTSEEREGRLELLDYVEGNKQPVKGKEKLTAAIDDLRIGLVVIQGTTPWRAEIEEILGARGFEPSEREGYRFWIRRHERP</sequence>
<dbReference type="Proteomes" id="UP001628193">
    <property type="component" value="Unassembled WGS sequence"/>
</dbReference>
<reference evidence="2 3" key="2">
    <citation type="submission" date="2024-09" db="EMBL/GenBank/DDBJ databases">
        <title>Draft genome sequence of Candidatus Magnetaquicoccaceae bacterium FCR-1.</title>
        <authorList>
            <person name="Shimoshige H."/>
            <person name="Shimamura S."/>
            <person name="Taoka A."/>
            <person name="Kobayashi H."/>
            <person name="Maekawa T."/>
        </authorList>
    </citation>
    <scope>NUCLEOTIDE SEQUENCE [LARGE SCALE GENOMIC DNA]</scope>
    <source>
        <strain evidence="2 3">FCR-1</strain>
    </source>
</reference>
<evidence type="ECO:0000313" key="2">
    <source>
        <dbReference type="EMBL" id="GAB0057656.1"/>
    </source>
</evidence>
<feature type="transmembrane region" description="Helical" evidence="1">
    <location>
        <begin position="538"/>
        <end position="555"/>
    </location>
</feature>
<feature type="transmembrane region" description="Helical" evidence="1">
    <location>
        <begin position="476"/>
        <end position="495"/>
    </location>
</feature>
<organism evidence="2 3">
    <name type="scientific">Candidatus Magnetaquiglobus chichijimensis</name>
    <dbReference type="NCBI Taxonomy" id="3141448"/>
    <lineage>
        <taxon>Bacteria</taxon>
        <taxon>Pseudomonadati</taxon>
        <taxon>Pseudomonadota</taxon>
        <taxon>Magnetococcia</taxon>
        <taxon>Magnetococcales</taxon>
        <taxon>Candidatus Magnetaquicoccaceae</taxon>
        <taxon>Candidatus Magnetaquiglobus</taxon>
    </lineage>
</organism>
<evidence type="ECO:0000256" key="1">
    <source>
        <dbReference type="SAM" id="Phobius"/>
    </source>
</evidence>
<dbReference type="EMBL" id="BAAFGK010000004">
    <property type="protein sequence ID" value="GAB0057656.1"/>
    <property type="molecule type" value="Genomic_DNA"/>
</dbReference>
<feature type="transmembrane region" description="Helical" evidence="1">
    <location>
        <begin position="155"/>
        <end position="173"/>
    </location>
</feature>
<feature type="transmembrane region" description="Helical" evidence="1">
    <location>
        <begin position="116"/>
        <end position="134"/>
    </location>
</feature>
<feature type="transmembrane region" description="Helical" evidence="1">
    <location>
        <begin position="515"/>
        <end position="532"/>
    </location>
</feature>
<keyword evidence="1" id="KW-1133">Transmembrane helix</keyword>
<keyword evidence="1" id="KW-0812">Transmembrane</keyword>
<feature type="transmembrane region" description="Helical" evidence="1">
    <location>
        <begin position="562"/>
        <end position="581"/>
    </location>
</feature>
<feature type="transmembrane region" description="Helical" evidence="1">
    <location>
        <begin position="237"/>
        <end position="260"/>
    </location>
</feature>
<keyword evidence="3" id="KW-1185">Reference proteome</keyword>
<proteinExistence type="predicted"/>
<keyword evidence="1" id="KW-0472">Membrane</keyword>
<feature type="transmembrane region" description="Helical" evidence="1">
    <location>
        <begin position="267"/>
        <end position="286"/>
    </location>
</feature>
<protein>
    <recommendedName>
        <fullName evidence="4">Glycosyltransferase RgtA/B/C/D-like domain-containing protein</fullName>
    </recommendedName>
</protein>
<dbReference type="Pfam" id="PF19554">
    <property type="entry name" value="DUF6077"/>
    <property type="match status" value="1"/>
</dbReference>
<feature type="transmembrane region" description="Helical" evidence="1">
    <location>
        <begin position="369"/>
        <end position="387"/>
    </location>
</feature>